<evidence type="ECO:0000313" key="2">
    <source>
        <dbReference type="Proteomes" id="UP000192273"/>
    </source>
</evidence>
<dbReference type="Proteomes" id="UP000192273">
    <property type="component" value="Chromosome"/>
</dbReference>
<protein>
    <submittedName>
        <fullName evidence="1">Uncharacterized protein</fullName>
    </submittedName>
</protein>
<sequence length="43" mass="4680">MLVAQHIRNSRTTDAEGGELMGWMAPAPTGVAMRHTADVHICF</sequence>
<name>A0A1V0RUQ2_9RHOB</name>
<evidence type="ECO:0000313" key="1">
    <source>
        <dbReference type="EMBL" id="ARE85385.1"/>
    </source>
</evidence>
<gene>
    <name evidence="1" type="ORF">ROSMUCSMR3_03939</name>
</gene>
<proteinExistence type="predicted"/>
<dbReference type="AlphaFoldDB" id="A0A1V0RUQ2"/>
<accession>A0A1V0RUQ2</accession>
<reference evidence="1 2" key="1">
    <citation type="submission" date="2017-03" db="EMBL/GenBank/DDBJ databases">
        <title>Genome Sequence of Roseovarius mucosus strain SMR3 Isolated from a culture of the Diatom Skeletonema marinoi.</title>
        <authorList>
            <person name="Topel M."/>
            <person name="Pinder M."/>
            <person name="Johansson O.N."/>
            <person name="Kourtchenko O."/>
            <person name="Godhe A."/>
            <person name="Clarke A.K."/>
        </authorList>
    </citation>
    <scope>NUCLEOTIDE SEQUENCE [LARGE SCALE GENOMIC DNA]</scope>
    <source>
        <strain evidence="1 2">SMR3</strain>
    </source>
</reference>
<dbReference type="KEGG" id="rmm:ROSMUCSMR3_03939"/>
<organism evidence="1 2">
    <name type="scientific">Roseovarius mucosus</name>
    <dbReference type="NCBI Taxonomy" id="215743"/>
    <lineage>
        <taxon>Bacteria</taxon>
        <taxon>Pseudomonadati</taxon>
        <taxon>Pseudomonadota</taxon>
        <taxon>Alphaproteobacteria</taxon>
        <taxon>Rhodobacterales</taxon>
        <taxon>Roseobacteraceae</taxon>
        <taxon>Roseovarius</taxon>
    </lineage>
</organism>
<keyword evidence="2" id="KW-1185">Reference proteome</keyword>
<dbReference type="EMBL" id="CP020474">
    <property type="protein sequence ID" value="ARE85385.1"/>
    <property type="molecule type" value="Genomic_DNA"/>
</dbReference>